<reference evidence="1 2" key="1">
    <citation type="submission" date="2019-11" db="EMBL/GenBank/DDBJ databases">
        <authorList>
            <person name="He Y."/>
        </authorList>
    </citation>
    <scope>NUCLEOTIDE SEQUENCE [LARGE SCALE GENOMIC DNA]</scope>
    <source>
        <strain evidence="1 2">SCSIO 58843</strain>
    </source>
</reference>
<dbReference type="AlphaFoldDB" id="A0A5Q2RQD5"/>
<proteinExistence type="predicted"/>
<dbReference type="EMBL" id="CP045851">
    <property type="protein sequence ID" value="QGG96656.1"/>
    <property type="molecule type" value="Genomic_DNA"/>
</dbReference>
<protein>
    <submittedName>
        <fullName evidence="1">DUF885 family protein</fullName>
    </submittedName>
</protein>
<organism evidence="1 2">
    <name type="scientific">Actinomarinicola tropica</name>
    <dbReference type="NCBI Taxonomy" id="2789776"/>
    <lineage>
        <taxon>Bacteria</taxon>
        <taxon>Bacillati</taxon>
        <taxon>Actinomycetota</taxon>
        <taxon>Acidimicrobiia</taxon>
        <taxon>Acidimicrobiales</taxon>
        <taxon>Iamiaceae</taxon>
        <taxon>Actinomarinicola</taxon>
    </lineage>
</organism>
<keyword evidence="2" id="KW-1185">Reference proteome</keyword>
<dbReference type="Proteomes" id="UP000334019">
    <property type="component" value="Chromosome"/>
</dbReference>
<dbReference type="Pfam" id="PF05960">
    <property type="entry name" value="DUF885"/>
    <property type="match status" value="1"/>
</dbReference>
<dbReference type="KEGG" id="atq:GH723_16990"/>
<evidence type="ECO:0000313" key="1">
    <source>
        <dbReference type="EMBL" id="QGG96656.1"/>
    </source>
</evidence>
<sequence>MAEPQDLSPVYAIADRYIEEAAALNPIAATSWGVPGHDDRMPDLSPDGEAEVDELHDRTLAALRDAPEQSDRDRIAKAFMSERLELAREMFDAGEHLRSTRTLGSPLGSVRSAFDLMRYESDDDWATAARRMQAVPEAVEGWCTTQRRGAELGIVAAKRQVATVAQQAAVWSGTDGAGSRPFFHALVDRYEAIDGHSPGVLADLRAGADVASAAFADASRFLLDEYAAHATEQDAVGRERYQREARRFLGMTIDPIETYEWGWQELARIEARAAEVCDAISPGATWAEAVEILEADPAYVIEGVDDFQAWNQDLIDRTIAELDGTHFDIAPPIRRCEAMIAPPGGAAAMYYTGPSEDLSRPGRTWYPTLGKTRFPLWREVSICYHEGVPGHHLQIAQTKLLADELSRYQRAAGFVSGHGEGWALYAERLMGELGYLDDPAYELGMLAASAMRAVRVIVDIGMHLELTIPESSDYLPGATWRAENALPFVIERSRFPADFMASEVDRYLGLPGQAISYKVGERVWLECRADAQARHGADFDLKAWHARALDLGGLGLAALRDELSRV</sequence>
<accession>A0A5Q2RQD5</accession>
<evidence type="ECO:0000313" key="2">
    <source>
        <dbReference type="Proteomes" id="UP000334019"/>
    </source>
</evidence>
<dbReference type="PANTHER" id="PTHR33361:SF2">
    <property type="entry name" value="DUF885 DOMAIN-CONTAINING PROTEIN"/>
    <property type="match status" value="1"/>
</dbReference>
<dbReference type="PANTHER" id="PTHR33361">
    <property type="entry name" value="GLR0591 PROTEIN"/>
    <property type="match status" value="1"/>
</dbReference>
<dbReference type="InterPro" id="IPR010281">
    <property type="entry name" value="DUF885"/>
</dbReference>
<gene>
    <name evidence="1" type="ORF">GH723_16990</name>
</gene>
<name>A0A5Q2RQD5_9ACTN</name>